<dbReference type="EMBL" id="JBHRXV010000001">
    <property type="protein sequence ID" value="MFC3711095.1"/>
    <property type="molecule type" value="Genomic_DNA"/>
</dbReference>
<dbReference type="InterPro" id="IPR050266">
    <property type="entry name" value="AB_hydrolase_sf"/>
</dbReference>
<name>A0ABV7X6P1_9SPHN</name>
<dbReference type="Proteomes" id="UP001595615">
    <property type="component" value="Unassembled WGS sequence"/>
</dbReference>
<proteinExistence type="inferred from homology"/>
<dbReference type="PRINTS" id="PR00793">
    <property type="entry name" value="PROAMNOPTASE"/>
</dbReference>
<evidence type="ECO:0000313" key="5">
    <source>
        <dbReference type="EMBL" id="MFC3711095.1"/>
    </source>
</evidence>
<dbReference type="PANTHER" id="PTHR43798">
    <property type="entry name" value="MONOACYLGLYCEROL LIPASE"/>
    <property type="match status" value="1"/>
</dbReference>
<dbReference type="Pfam" id="PF00561">
    <property type="entry name" value="Abhydrolase_1"/>
    <property type="match status" value="1"/>
</dbReference>
<keyword evidence="6" id="KW-1185">Reference proteome</keyword>
<dbReference type="SUPFAM" id="SSF53474">
    <property type="entry name" value="alpha/beta-Hydrolases"/>
    <property type="match status" value="1"/>
</dbReference>
<accession>A0ABV7X6P1</accession>
<evidence type="ECO:0000256" key="1">
    <source>
        <dbReference type="ARBA" id="ARBA00010088"/>
    </source>
</evidence>
<dbReference type="GO" id="GO:0016787">
    <property type="term" value="F:hydrolase activity"/>
    <property type="evidence" value="ECO:0007669"/>
    <property type="project" value="UniProtKB-KW"/>
</dbReference>
<evidence type="ECO:0000256" key="2">
    <source>
        <dbReference type="ARBA" id="ARBA00022801"/>
    </source>
</evidence>
<comment type="caution">
    <text evidence="5">The sequence shown here is derived from an EMBL/GenBank/DDBJ whole genome shotgun (WGS) entry which is preliminary data.</text>
</comment>
<dbReference type="NCBIfam" id="TIGR01250">
    <property type="entry name" value="pro_imino_pep_2"/>
    <property type="match status" value="1"/>
</dbReference>
<dbReference type="Gene3D" id="3.40.50.1820">
    <property type="entry name" value="alpha/beta hydrolase"/>
    <property type="match status" value="1"/>
</dbReference>
<dbReference type="RefSeq" id="WP_380855348.1">
    <property type="nucleotide sequence ID" value="NZ_JBHRXV010000001.1"/>
</dbReference>
<comment type="similarity">
    <text evidence="1 3">Belongs to the peptidase S33 family.</text>
</comment>
<gene>
    <name evidence="5" type="ORF">ACFOMD_00840</name>
</gene>
<dbReference type="InterPro" id="IPR000073">
    <property type="entry name" value="AB_hydrolase_1"/>
</dbReference>
<organism evidence="5 6">
    <name type="scientific">Sphingoaurantiacus capsulatus</name>
    <dbReference type="NCBI Taxonomy" id="1771310"/>
    <lineage>
        <taxon>Bacteria</taxon>
        <taxon>Pseudomonadati</taxon>
        <taxon>Pseudomonadota</taxon>
        <taxon>Alphaproteobacteria</taxon>
        <taxon>Sphingomonadales</taxon>
        <taxon>Sphingosinicellaceae</taxon>
        <taxon>Sphingoaurantiacus</taxon>
    </lineage>
</organism>
<dbReference type="PIRSF" id="PIRSF005539">
    <property type="entry name" value="Pept_S33_TRI_F1"/>
    <property type="match status" value="1"/>
</dbReference>
<dbReference type="InterPro" id="IPR002410">
    <property type="entry name" value="Peptidase_S33"/>
</dbReference>
<sequence length="329" mass="34914">MDVDRREIVAGIAATALLPTTAAAAPAADWRPPAPDRELRVPVRGGSIYVRLNGDLAAKKPPVLFIHGGPGSGHSGFLPALQLADARAVILYDQLDAGLSDRPADPANWTVERFVSEVDALRAALKLDRLHVVGQSWGSTIALEYAARRPAGLVSLTLGSPLISVKSWEKSTRAQLATLPADVRRTIETHEAAGTTADPAYAKAMDVFYAHFLYRQTPPAYITAYKKRPGLTLNPVVYNAMWGPGEIAATGTLKSYDGEPLLPRLAVPTLVICGAYDEMTPAAVKPLVARIPGGRLVSIPDAGHAVASDAPAAYVAAVRAHLESTDARR</sequence>
<dbReference type="PANTHER" id="PTHR43798:SF33">
    <property type="entry name" value="HYDROLASE, PUTATIVE (AFU_ORTHOLOGUE AFUA_2G14860)-RELATED"/>
    <property type="match status" value="1"/>
</dbReference>
<evidence type="ECO:0000313" key="6">
    <source>
        <dbReference type="Proteomes" id="UP001595615"/>
    </source>
</evidence>
<reference evidence="6" key="1">
    <citation type="journal article" date="2019" name="Int. J. Syst. Evol. Microbiol.">
        <title>The Global Catalogue of Microorganisms (GCM) 10K type strain sequencing project: providing services to taxonomists for standard genome sequencing and annotation.</title>
        <authorList>
            <consortium name="The Broad Institute Genomics Platform"/>
            <consortium name="The Broad Institute Genome Sequencing Center for Infectious Disease"/>
            <person name="Wu L."/>
            <person name="Ma J."/>
        </authorList>
    </citation>
    <scope>NUCLEOTIDE SEQUENCE [LARGE SCALE GENOMIC DNA]</scope>
    <source>
        <strain evidence="6">KCTC 42644</strain>
    </source>
</reference>
<feature type="domain" description="AB hydrolase-1" evidence="4">
    <location>
        <begin position="61"/>
        <end position="308"/>
    </location>
</feature>
<keyword evidence="2 3" id="KW-0378">Hydrolase</keyword>
<evidence type="ECO:0000259" key="4">
    <source>
        <dbReference type="Pfam" id="PF00561"/>
    </source>
</evidence>
<evidence type="ECO:0000256" key="3">
    <source>
        <dbReference type="PIRNR" id="PIRNR005539"/>
    </source>
</evidence>
<dbReference type="InterPro" id="IPR029058">
    <property type="entry name" value="AB_hydrolase_fold"/>
</dbReference>
<dbReference type="InterPro" id="IPR005945">
    <property type="entry name" value="Pro_imino_pep"/>
</dbReference>
<protein>
    <submittedName>
        <fullName evidence="5">Proline iminopeptidase-family hydrolase</fullName>
    </submittedName>
</protein>